<dbReference type="PROSITE" id="PS50011">
    <property type="entry name" value="PROTEIN_KINASE_DOM"/>
    <property type="match status" value="1"/>
</dbReference>
<evidence type="ECO:0000259" key="1">
    <source>
        <dbReference type="PROSITE" id="PS50011"/>
    </source>
</evidence>
<name>A0ABR2HDK8_9EUKA</name>
<reference evidence="2 3" key="1">
    <citation type="submission" date="2024-04" db="EMBL/GenBank/DDBJ databases">
        <title>Tritrichomonas musculus Genome.</title>
        <authorList>
            <person name="Alves-Ferreira E."/>
            <person name="Grigg M."/>
            <person name="Lorenzi H."/>
            <person name="Galac M."/>
        </authorList>
    </citation>
    <scope>NUCLEOTIDE SEQUENCE [LARGE SCALE GENOMIC DNA]</scope>
    <source>
        <strain evidence="2 3">EAF2021</strain>
    </source>
</reference>
<dbReference type="EMBL" id="JAPFFF010000031">
    <property type="protein sequence ID" value="KAK8845130.1"/>
    <property type="molecule type" value="Genomic_DNA"/>
</dbReference>
<dbReference type="PANTHER" id="PTHR44329:SF214">
    <property type="entry name" value="PROTEIN KINASE DOMAIN-CONTAINING PROTEIN"/>
    <property type="match status" value="1"/>
</dbReference>
<feature type="domain" description="Protein kinase" evidence="1">
    <location>
        <begin position="17"/>
        <end position="292"/>
    </location>
</feature>
<dbReference type="SUPFAM" id="SSF56112">
    <property type="entry name" value="Protein kinase-like (PK-like)"/>
    <property type="match status" value="1"/>
</dbReference>
<dbReference type="InterPro" id="IPR051681">
    <property type="entry name" value="Ser/Thr_Kinases-Pseudokinases"/>
</dbReference>
<dbReference type="InterPro" id="IPR011009">
    <property type="entry name" value="Kinase-like_dom_sf"/>
</dbReference>
<dbReference type="Proteomes" id="UP001470230">
    <property type="component" value="Unassembled WGS sequence"/>
</dbReference>
<proteinExistence type="predicted"/>
<organism evidence="2 3">
    <name type="scientific">Tritrichomonas musculus</name>
    <dbReference type="NCBI Taxonomy" id="1915356"/>
    <lineage>
        <taxon>Eukaryota</taxon>
        <taxon>Metamonada</taxon>
        <taxon>Parabasalia</taxon>
        <taxon>Tritrichomonadida</taxon>
        <taxon>Tritrichomonadidae</taxon>
        <taxon>Tritrichomonas</taxon>
    </lineage>
</organism>
<protein>
    <recommendedName>
        <fullName evidence="1">Protein kinase domain-containing protein</fullName>
    </recommendedName>
</protein>
<keyword evidence="3" id="KW-1185">Reference proteome</keyword>
<comment type="caution">
    <text evidence="2">The sequence shown here is derived from an EMBL/GenBank/DDBJ whole genome shotgun (WGS) entry which is preliminary data.</text>
</comment>
<evidence type="ECO:0000313" key="3">
    <source>
        <dbReference type="Proteomes" id="UP001470230"/>
    </source>
</evidence>
<dbReference type="InterPro" id="IPR001245">
    <property type="entry name" value="Ser-Thr/Tyr_kinase_cat_dom"/>
</dbReference>
<sequence>MMKQELLDFILPNLDDYKIESKIGESNFGVVYRSTNIKTGKEVAIKFIRNIWSLSDTKQQKEILRNLAIIRSSNLLGFLPIYSFRFPIGFDILSNFTGEYSKCAIVIMKYMKNGSLKQIIKEYLDSKGKKSDILNPTRRSKIIYGIAAIMKRAHNRNIVHRSLHLGNIFLDENFEPQISDFSLTRLTPDPFQIMNSFNYTFIMPPENLANDDTPYEPSGDVYSFAFLLYRMFVSKIHYSSKISFELCKGKRLERPTIIPDCYWELIQCCWSHSPNKRPTFDEITAALKDDRFAIEEFGMKTDLDQLHEYQARIDSDEINCPFCFSQKMSNLIQKNH</sequence>
<accession>A0ABR2HDK8</accession>
<dbReference type="InterPro" id="IPR000719">
    <property type="entry name" value="Prot_kinase_dom"/>
</dbReference>
<gene>
    <name evidence="2" type="ORF">M9Y10_021312</name>
</gene>
<evidence type="ECO:0000313" key="2">
    <source>
        <dbReference type="EMBL" id="KAK8845130.1"/>
    </source>
</evidence>
<dbReference type="Pfam" id="PF07714">
    <property type="entry name" value="PK_Tyr_Ser-Thr"/>
    <property type="match status" value="1"/>
</dbReference>
<dbReference type="Gene3D" id="1.10.510.10">
    <property type="entry name" value="Transferase(Phosphotransferase) domain 1"/>
    <property type="match status" value="1"/>
</dbReference>
<dbReference type="PANTHER" id="PTHR44329">
    <property type="entry name" value="SERINE/THREONINE-PROTEIN KINASE TNNI3K-RELATED"/>
    <property type="match status" value="1"/>
</dbReference>